<gene>
    <name evidence="3" type="ORF">J5Y05_04935</name>
</gene>
<dbReference type="RefSeq" id="WP_210868495.1">
    <property type="nucleotide sequence ID" value="NZ_JAGPNL010000001.1"/>
</dbReference>
<organism evidence="3 4">
    <name type="scientific">Streptomyces tagetis</name>
    <dbReference type="NCBI Taxonomy" id="2820809"/>
    <lineage>
        <taxon>Bacteria</taxon>
        <taxon>Bacillati</taxon>
        <taxon>Actinomycetota</taxon>
        <taxon>Actinomycetes</taxon>
        <taxon>Kitasatosporales</taxon>
        <taxon>Streptomycetaceae</taxon>
        <taxon>Streptomyces</taxon>
    </lineage>
</organism>
<sequence length="491" mass="51674">MTSNVAEGTPLGQETGPARHYIGGEWVASATTGVSVSPADGRTLGTYYEVEESQVQDAIRIARDTFATHAWRTDRQLRARVLNEMADRVEAATDELAHLLAVENGKILPEAGFELSLTPSKLRYYAAQALTDSGSGGRVRPGVYSILLSEPVGVAGVIVPWNSPVVLSVRSFAPALAAGCTVVMKMAAQTALVNTRLTELLADCPSLPAGVLNVFNESGSVGAKTLVASPDVAALSYTGSTGVGRQIMTDAGPTLKRLSLELGGKTPMIVFEDADLDAAVGTIVAGITTFSGQFCMTGSRVLVQSSVADEVRGRLAEALRAVKVGPGDAPDSQMGPLIDIPSRDRLEALIEQSLGDAEVIVPGGRPDDESLAQGAYFRPALLGVRDTDSPLVQKELFGPVATFETFDSEEEAVRKANATEYGLAASVWTADGARGLRLADALEAGTVWTNGWAVVVDQFEEGGCKQSGLGRLNGNRAVAEFQEFKHIVQVV</sequence>
<dbReference type="Proteomes" id="UP000677875">
    <property type="component" value="Unassembled WGS sequence"/>
</dbReference>
<accession>A0A940XCF4</accession>
<dbReference type="InterPro" id="IPR016163">
    <property type="entry name" value="Ald_DH_C"/>
</dbReference>
<evidence type="ECO:0000256" key="1">
    <source>
        <dbReference type="ARBA" id="ARBA00023002"/>
    </source>
</evidence>
<reference evidence="3" key="1">
    <citation type="submission" date="2021-04" db="EMBL/GenBank/DDBJ databases">
        <title>Genome seq and assembly of Streptomyces sp. RG38.</title>
        <authorList>
            <person name="Chhetri G."/>
        </authorList>
    </citation>
    <scope>NUCLEOTIDE SEQUENCE</scope>
    <source>
        <strain evidence="3">RG38</strain>
    </source>
</reference>
<dbReference type="AlphaFoldDB" id="A0A940XCF4"/>
<keyword evidence="1" id="KW-0560">Oxidoreductase</keyword>
<evidence type="ECO:0000259" key="2">
    <source>
        <dbReference type="Pfam" id="PF00171"/>
    </source>
</evidence>
<dbReference type="InterPro" id="IPR016162">
    <property type="entry name" value="Ald_DH_N"/>
</dbReference>
<dbReference type="InterPro" id="IPR016161">
    <property type="entry name" value="Ald_DH/histidinol_DH"/>
</dbReference>
<protein>
    <submittedName>
        <fullName evidence="3">Aldehyde dehydrogenase family protein</fullName>
    </submittedName>
</protein>
<dbReference type="InterPro" id="IPR015590">
    <property type="entry name" value="Aldehyde_DH_dom"/>
</dbReference>
<name>A0A940XCF4_9ACTN</name>
<dbReference type="Gene3D" id="3.40.309.10">
    <property type="entry name" value="Aldehyde Dehydrogenase, Chain A, domain 2"/>
    <property type="match status" value="1"/>
</dbReference>
<dbReference type="Gene3D" id="3.40.605.10">
    <property type="entry name" value="Aldehyde Dehydrogenase, Chain A, domain 1"/>
    <property type="match status" value="1"/>
</dbReference>
<dbReference type="Pfam" id="PF00171">
    <property type="entry name" value="Aldedh"/>
    <property type="match status" value="1"/>
</dbReference>
<evidence type="ECO:0000313" key="3">
    <source>
        <dbReference type="EMBL" id="MBQ0825855.1"/>
    </source>
</evidence>
<dbReference type="GO" id="GO:0016620">
    <property type="term" value="F:oxidoreductase activity, acting on the aldehyde or oxo group of donors, NAD or NADP as acceptor"/>
    <property type="evidence" value="ECO:0007669"/>
    <property type="project" value="InterPro"/>
</dbReference>
<proteinExistence type="predicted"/>
<feature type="domain" description="Aldehyde dehydrogenase" evidence="2">
    <location>
        <begin position="26"/>
        <end position="487"/>
    </location>
</feature>
<comment type="caution">
    <text evidence="3">The sequence shown here is derived from an EMBL/GenBank/DDBJ whole genome shotgun (WGS) entry which is preliminary data.</text>
</comment>
<keyword evidence="4" id="KW-1185">Reference proteome</keyword>
<dbReference type="SUPFAM" id="SSF53720">
    <property type="entry name" value="ALDH-like"/>
    <property type="match status" value="1"/>
</dbReference>
<evidence type="ECO:0000313" key="4">
    <source>
        <dbReference type="Proteomes" id="UP000677875"/>
    </source>
</evidence>
<dbReference type="PANTHER" id="PTHR11699">
    <property type="entry name" value="ALDEHYDE DEHYDROGENASE-RELATED"/>
    <property type="match status" value="1"/>
</dbReference>
<dbReference type="EMBL" id="JAGPNL010000001">
    <property type="protein sequence ID" value="MBQ0825855.1"/>
    <property type="molecule type" value="Genomic_DNA"/>
</dbReference>